<evidence type="ECO:0000259" key="2">
    <source>
        <dbReference type="PROSITE" id="PS50033"/>
    </source>
</evidence>
<protein>
    <recommendedName>
        <fullName evidence="2">UBX domain-containing protein</fullName>
    </recommendedName>
</protein>
<dbReference type="GO" id="GO:0043130">
    <property type="term" value="F:ubiquitin binding"/>
    <property type="evidence" value="ECO:0007669"/>
    <property type="project" value="TreeGrafter"/>
</dbReference>
<dbReference type="SMART" id="SM00553">
    <property type="entry name" value="SEP"/>
    <property type="match status" value="1"/>
</dbReference>
<evidence type="ECO:0000313" key="4">
    <source>
        <dbReference type="Proteomes" id="UP001188597"/>
    </source>
</evidence>
<dbReference type="AlphaFoldDB" id="A0AA89B0B7"/>
<dbReference type="SUPFAM" id="SSF102848">
    <property type="entry name" value="NSFL1 (p97 ATPase) cofactor p47, SEP domain"/>
    <property type="match status" value="1"/>
</dbReference>
<dbReference type="InterPro" id="IPR001012">
    <property type="entry name" value="UBX_dom"/>
</dbReference>
<proteinExistence type="predicted"/>
<reference evidence="3" key="1">
    <citation type="submission" date="2022-12" db="EMBL/GenBank/DDBJ databases">
        <title>Draft genome assemblies for two species of Escallonia (Escalloniales).</title>
        <authorList>
            <person name="Chanderbali A."/>
            <person name="Dervinis C."/>
            <person name="Anghel I."/>
            <person name="Soltis D."/>
            <person name="Soltis P."/>
            <person name="Zapata F."/>
        </authorList>
    </citation>
    <scope>NUCLEOTIDE SEQUENCE</scope>
    <source>
        <strain evidence="3">UCBG64.0493</strain>
        <tissue evidence="3">Leaf</tissue>
    </source>
</reference>
<dbReference type="GO" id="GO:0005634">
    <property type="term" value="C:nucleus"/>
    <property type="evidence" value="ECO:0007669"/>
    <property type="project" value="TreeGrafter"/>
</dbReference>
<dbReference type="Proteomes" id="UP001188597">
    <property type="component" value="Unassembled WGS sequence"/>
</dbReference>
<dbReference type="InterPro" id="IPR029071">
    <property type="entry name" value="Ubiquitin-like_domsf"/>
</dbReference>
<dbReference type="SMART" id="SM00166">
    <property type="entry name" value="UBX"/>
    <property type="match status" value="1"/>
</dbReference>
<dbReference type="Pfam" id="PF08059">
    <property type="entry name" value="SEP"/>
    <property type="match status" value="1"/>
</dbReference>
<dbReference type="PANTHER" id="PTHR23333:SF45">
    <property type="entry name" value="PLANT UBX DOMAIN-CONTAINING PROTEIN 4-LIKE"/>
    <property type="match status" value="1"/>
</dbReference>
<dbReference type="GO" id="GO:0007030">
    <property type="term" value="P:Golgi organization"/>
    <property type="evidence" value="ECO:0007669"/>
    <property type="project" value="TreeGrafter"/>
</dbReference>
<dbReference type="InterPro" id="IPR012989">
    <property type="entry name" value="SEP_domain"/>
</dbReference>
<comment type="caution">
    <text evidence="3">The sequence shown here is derived from an EMBL/GenBank/DDBJ whole genome shotgun (WGS) entry which is preliminary data.</text>
</comment>
<feature type="domain" description="UBX" evidence="2">
    <location>
        <begin position="241"/>
        <end position="318"/>
    </location>
</feature>
<dbReference type="SUPFAM" id="SSF54236">
    <property type="entry name" value="Ubiquitin-like"/>
    <property type="match status" value="1"/>
</dbReference>
<evidence type="ECO:0000256" key="1">
    <source>
        <dbReference type="ARBA" id="ARBA00022786"/>
    </source>
</evidence>
<organism evidence="3 4">
    <name type="scientific">Escallonia herrerae</name>
    <dbReference type="NCBI Taxonomy" id="1293975"/>
    <lineage>
        <taxon>Eukaryota</taxon>
        <taxon>Viridiplantae</taxon>
        <taxon>Streptophyta</taxon>
        <taxon>Embryophyta</taxon>
        <taxon>Tracheophyta</taxon>
        <taxon>Spermatophyta</taxon>
        <taxon>Magnoliopsida</taxon>
        <taxon>eudicotyledons</taxon>
        <taxon>Gunneridae</taxon>
        <taxon>Pentapetalae</taxon>
        <taxon>asterids</taxon>
        <taxon>campanulids</taxon>
        <taxon>Escalloniales</taxon>
        <taxon>Escalloniaceae</taxon>
        <taxon>Escallonia</taxon>
    </lineage>
</organism>
<dbReference type="EMBL" id="JAVXUP010000716">
    <property type="protein sequence ID" value="KAK3022365.1"/>
    <property type="molecule type" value="Genomic_DNA"/>
</dbReference>
<dbReference type="Pfam" id="PF00789">
    <property type="entry name" value="UBX"/>
    <property type="match status" value="1"/>
</dbReference>
<accession>A0AA89B0B7</accession>
<keyword evidence="1" id="KW-0833">Ubl conjugation pathway</keyword>
<dbReference type="GO" id="GO:0000045">
    <property type="term" value="P:autophagosome assembly"/>
    <property type="evidence" value="ECO:0007669"/>
    <property type="project" value="TreeGrafter"/>
</dbReference>
<name>A0AA89B0B7_9ASTE</name>
<evidence type="ECO:0000313" key="3">
    <source>
        <dbReference type="EMBL" id="KAK3022365.1"/>
    </source>
</evidence>
<dbReference type="InterPro" id="IPR036241">
    <property type="entry name" value="NSFL1C_SEP_dom_sf"/>
</dbReference>
<dbReference type="GO" id="GO:0061025">
    <property type="term" value="P:membrane fusion"/>
    <property type="evidence" value="ECO:0007669"/>
    <property type="project" value="TreeGrafter"/>
</dbReference>
<dbReference type="CDD" id="cd01770">
    <property type="entry name" value="UBX_UBXN2"/>
    <property type="match status" value="1"/>
</dbReference>
<dbReference type="Gene3D" id="3.10.20.90">
    <property type="entry name" value="Phosphatidylinositol 3-kinase Catalytic Subunit, Chain A, domain 1"/>
    <property type="match status" value="1"/>
</dbReference>
<dbReference type="FunFam" id="3.10.20.90:FF:000179">
    <property type="entry name" value="Plant UBX domain-containing protein 4"/>
    <property type="match status" value="1"/>
</dbReference>
<dbReference type="PANTHER" id="PTHR23333">
    <property type="entry name" value="UBX DOMAIN CONTAINING PROTEIN"/>
    <property type="match status" value="1"/>
</dbReference>
<dbReference type="PROSITE" id="PS50033">
    <property type="entry name" value="UBX"/>
    <property type="match status" value="1"/>
</dbReference>
<feature type="non-terminal residue" evidence="3">
    <location>
        <position position="1"/>
    </location>
</feature>
<keyword evidence="4" id="KW-1185">Reference proteome</keyword>
<dbReference type="GO" id="GO:0005829">
    <property type="term" value="C:cytosol"/>
    <property type="evidence" value="ECO:0007669"/>
    <property type="project" value="TreeGrafter"/>
</dbReference>
<gene>
    <name evidence="3" type="ORF">RJ639_045316</name>
</gene>
<sequence>VVALQKDIKEPRMRLAFTGYAQPNFTFYRISIAWAYNFAQRRRRALTLTFGANPISSWINWNAAVALARAESIEITPRISRSSMSVSGLEEAMALRQNFGSGVLRHSLLWCTKEVGGMLVQDPTKRNDVDALFSQARHAGAYQPLLSNVNPLLTSSLDGATGLLWMMSIRKSECPKELEPVDRTTPVHVSLMRKEEDCRVRQERKIPFQGMGRTLGSTSSNPVAEPTVDAPARNTALHPAMALTSTSIQLRLADGTRMVSRFNSHHTIRDIHGFIDASRPGGPRTYQLQTVGFPPKQLADPDQTIEQAGLANSVVIQKLLHKGCQNGSDIL</sequence>
<feature type="non-terminal residue" evidence="3">
    <location>
        <position position="331"/>
    </location>
</feature>
<dbReference type="GO" id="GO:0031468">
    <property type="term" value="P:nuclear membrane reassembly"/>
    <property type="evidence" value="ECO:0007669"/>
    <property type="project" value="TreeGrafter"/>
</dbReference>
<dbReference type="GO" id="GO:0043161">
    <property type="term" value="P:proteasome-mediated ubiquitin-dependent protein catabolic process"/>
    <property type="evidence" value="ECO:0007669"/>
    <property type="project" value="TreeGrafter"/>
</dbReference>